<evidence type="ECO:0000256" key="4">
    <source>
        <dbReference type="ARBA" id="ARBA00022692"/>
    </source>
</evidence>
<evidence type="ECO:0000256" key="8">
    <source>
        <dbReference type="SAM" id="MobiDB-lite"/>
    </source>
</evidence>
<dbReference type="PANTHER" id="PTHR43744:SF12">
    <property type="entry name" value="ABC TRANSPORTER PERMEASE PROTEIN MG189-RELATED"/>
    <property type="match status" value="1"/>
</dbReference>
<keyword evidence="11" id="KW-1185">Reference proteome</keyword>
<accession>A0A3N1G8J0</accession>
<feature type="region of interest" description="Disordered" evidence="8">
    <location>
        <begin position="1"/>
        <end position="20"/>
    </location>
</feature>
<evidence type="ECO:0000256" key="6">
    <source>
        <dbReference type="ARBA" id="ARBA00023136"/>
    </source>
</evidence>
<proteinExistence type="inferred from homology"/>
<evidence type="ECO:0000313" key="11">
    <source>
        <dbReference type="Proteomes" id="UP000276232"/>
    </source>
</evidence>
<evidence type="ECO:0000256" key="2">
    <source>
        <dbReference type="ARBA" id="ARBA00022448"/>
    </source>
</evidence>
<dbReference type="Pfam" id="PF00528">
    <property type="entry name" value="BPD_transp_1"/>
    <property type="match status" value="1"/>
</dbReference>
<sequence length="342" mass="36645">MSAPTGSGGPGAARDDAVPVAGAVSGSGSGAVGAAQADPAAALAARASGVTGETGPPSTPPAVRHRRRWTPSRVLVTAALVAATVVFVYPFVWLVSASFKPRSQVFDNRLLPQDPTLATYVQVWDEAPLLLWLGNTLLVTVLAATAVTVSSALVAWGFSYFRFRFRGALFALVLATMMLPGAVTMIPTFLIWNSLGLTDSLVPLWAGNLFGSAFYIFLLRQFFLGLPREVFEAATIDGADNWQLFWRMALPLTKPAVVVTLLFEFQAAWTDLMRPLIYLRSSENFTVPRGLKTLVDTFGAGGEFQWQVVITASVITTVPMVVLFFLGQKHFVAGIATSGTTR</sequence>
<dbReference type="EMBL" id="RJKN01000013">
    <property type="protein sequence ID" value="ROP26543.1"/>
    <property type="molecule type" value="Genomic_DNA"/>
</dbReference>
<reference evidence="10 11" key="1">
    <citation type="journal article" date="2015" name="Stand. Genomic Sci.">
        <title>Genomic Encyclopedia of Bacterial and Archaeal Type Strains, Phase III: the genomes of soil and plant-associated and newly described type strains.</title>
        <authorList>
            <person name="Whitman W.B."/>
            <person name="Woyke T."/>
            <person name="Klenk H.P."/>
            <person name="Zhou Y."/>
            <person name="Lilburn T.G."/>
            <person name="Beck B.J."/>
            <person name="De Vos P."/>
            <person name="Vandamme P."/>
            <person name="Eisen J.A."/>
            <person name="Garrity G."/>
            <person name="Hugenholtz P."/>
            <person name="Kyrpides N.C."/>
        </authorList>
    </citation>
    <scope>NUCLEOTIDE SEQUENCE [LARGE SCALE GENOMIC DNA]</scope>
    <source>
        <strain evidence="10 11">CECT 7306</strain>
    </source>
</reference>
<keyword evidence="10" id="KW-0762">Sugar transport</keyword>
<feature type="transmembrane region" description="Helical" evidence="7">
    <location>
        <begin position="304"/>
        <end position="326"/>
    </location>
</feature>
<dbReference type="SUPFAM" id="SSF161098">
    <property type="entry name" value="MetI-like"/>
    <property type="match status" value="1"/>
</dbReference>
<dbReference type="Gene3D" id="1.10.3720.10">
    <property type="entry name" value="MetI-like"/>
    <property type="match status" value="1"/>
</dbReference>
<dbReference type="InterPro" id="IPR000515">
    <property type="entry name" value="MetI-like"/>
</dbReference>
<keyword evidence="5 7" id="KW-1133">Transmembrane helix</keyword>
<dbReference type="PROSITE" id="PS50928">
    <property type="entry name" value="ABC_TM1"/>
    <property type="match status" value="1"/>
</dbReference>
<feature type="transmembrane region" description="Helical" evidence="7">
    <location>
        <begin position="168"/>
        <end position="192"/>
    </location>
</feature>
<dbReference type="GO" id="GO:0005886">
    <property type="term" value="C:plasma membrane"/>
    <property type="evidence" value="ECO:0007669"/>
    <property type="project" value="UniProtKB-SubCell"/>
</dbReference>
<dbReference type="PANTHER" id="PTHR43744">
    <property type="entry name" value="ABC TRANSPORTER PERMEASE PROTEIN MG189-RELATED-RELATED"/>
    <property type="match status" value="1"/>
</dbReference>
<evidence type="ECO:0000259" key="9">
    <source>
        <dbReference type="PROSITE" id="PS50928"/>
    </source>
</evidence>
<protein>
    <submittedName>
        <fullName evidence="10">Multiple sugar transport system permease protein</fullName>
    </submittedName>
</protein>
<dbReference type="InParanoid" id="A0A3N1G8J0"/>
<comment type="subcellular location">
    <subcellularLocation>
        <location evidence="1 7">Cell membrane</location>
        <topology evidence="1 7">Multi-pass membrane protein</topology>
    </subcellularLocation>
</comment>
<dbReference type="AlphaFoldDB" id="A0A3N1G8J0"/>
<feature type="domain" description="ABC transmembrane type-1" evidence="9">
    <location>
        <begin position="133"/>
        <end position="327"/>
    </location>
</feature>
<feature type="compositionally biased region" description="Gly residues" evidence="8">
    <location>
        <begin position="1"/>
        <end position="11"/>
    </location>
</feature>
<name>A0A3N1G8J0_9ACTN</name>
<organism evidence="10 11">
    <name type="scientific">Pseudokineococcus lusitanus</name>
    <dbReference type="NCBI Taxonomy" id="763993"/>
    <lineage>
        <taxon>Bacteria</taxon>
        <taxon>Bacillati</taxon>
        <taxon>Actinomycetota</taxon>
        <taxon>Actinomycetes</taxon>
        <taxon>Kineosporiales</taxon>
        <taxon>Kineosporiaceae</taxon>
        <taxon>Pseudokineococcus</taxon>
    </lineage>
</organism>
<comment type="caution">
    <text evidence="10">The sequence shown here is derived from an EMBL/GenBank/DDBJ whole genome shotgun (WGS) entry which is preliminary data.</text>
</comment>
<comment type="similarity">
    <text evidence="7">Belongs to the binding-protein-dependent transport system permease family.</text>
</comment>
<keyword evidence="4 7" id="KW-0812">Transmembrane</keyword>
<evidence type="ECO:0000256" key="1">
    <source>
        <dbReference type="ARBA" id="ARBA00004651"/>
    </source>
</evidence>
<dbReference type="Proteomes" id="UP000276232">
    <property type="component" value="Unassembled WGS sequence"/>
</dbReference>
<feature type="transmembrane region" description="Helical" evidence="7">
    <location>
        <begin position="74"/>
        <end position="95"/>
    </location>
</feature>
<feature type="region of interest" description="Disordered" evidence="8">
    <location>
        <begin position="45"/>
        <end position="66"/>
    </location>
</feature>
<keyword evidence="6 7" id="KW-0472">Membrane</keyword>
<gene>
    <name evidence="10" type="ORF">EDC03_3393</name>
</gene>
<feature type="transmembrane region" description="Helical" evidence="7">
    <location>
        <begin position="129"/>
        <end position="156"/>
    </location>
</feature>
<evidence type="ECO:0000256" key="3">
    <source>
        <dbReference type="ARBA" id="ARBA00022475"/>
    </source>
</evidence>
<dbReference type="CDD" id="cd06261">
    <property type="entry name" value="TM_PBP2"/>
    <property type="match status" value="1"/>
</dbReference>
<dbReference type="GO" id="GO:0055085">
    <property type="term" value="P:transmembrane transport"/>
    <property type="evidence" value="ECO:0007669"/>
    <property type="project" value="InterPro"/>
</dbReference>
<evidence type="ECO:0000313" key="10">
    <source>
        <dbReference type="EMBL" id="ROP26543.1"/>
    </source>
</evidence>
<keyword evidence="2 7" id="KW-0813">Transport</keyword>
<evidence type="ECO:0000256" key="5">
    <source>
        <dbReference type="ARBA" id="ARBA00022989"/>
    </source>
</evidence>
<keyword evidence="3" id="KW-1003">Cell membrane</keyword>
<feature type="transmembrane region" description="Helical" evidence="7">
    <location>
        <begin position="244"/>
        <end position="263"/>
    </location>
</feature>
<evidence type="ECO:0000256" key="7">
    <source>
        <dbReference type="RuleBase" id="RU363032"/>
    </source>
</evidence>
<dbReference type="InterPro" id="IPR035906">
    <property type="entry name" value="MetI-like_sf"/>
</dbReference>
<feature type="transmembrane region" description="Helical" evidence="7">
    <location>
        <begin position="204"/>
        <end position="223"/>
    </location>
</feature>